<evidence type="ECO:0000256" key="1">
    <source>
        <dbReference type="SAM" id="MobiDB-lite"/>
    </source>
</evidence>
<keyword evidence="3" id="KW-1185">Reference proteome</keyword>
<name>A0A3E0JEM9_9BACI</name>
<feature type="compositionally biased region" description="Polar residues" evidence="1">
    <location>
        <begin position="75"/>
        <end position="93"/>
    </location>
</feature>
<feature type="region of interest" description="Disordered" evidence="1">
    <location>
        <begin position="39"/>
        <end position="114"/>
    </location>
</feature>
<reference evidence="2 3" key="1">
    <citation type="submission" date="2018-08" db="EMBL/GenBank/DDBJ databases">
        <title>Genome sequence of Halobacillus trueperi KCTC 3686.</title>
        <authorList>
            <person name="Cho K.H."/>
            <person name="Kwak M.-J."/>
            <person name="Kim B.-Y."/>
            <person name="Chun J."/>
        </authorList>
    </citation>
    <scope>NUCLEOTIDE SEQUENCE [LARGE SCALE GENOMIC DNA]</scope>
    <source>
        <strain evidence="2 3">KCTC 3686</strain>
    </source>
</reference>
<feature type="compositionally biased region" description="Basic and acidic residues" evidence="1">
    <location>
        <begin position="105"/>
        <end position="114"/>
    </location>
</feature>
<accession>A0A3E0JEM9</accession>
<sequence length="114" mass="12654">MNLESFDTERFMLLTVGLWKTIQLGKGVRLTHTSNGVVGKLRDSRGNGLTGETPQSFSSRRLAGIPAGKRVASQPPLTLNSATNHETSRNRVFNNPPYPLITKSTKKEREVRSF</sequence>
<organism evidence="2 3">
    <name type="scientific">Halobacillus trueperi</name>
    <dbReference type="NCBI Taxonomy" id="156205"/>
    <lineage>
        <taxon>Bacteria</taxon>
        <taxon>Bacillati</taxon>
        <taxon>Bacillota</taxon>
        <taxon>Bacilli</taxon>
        <taxon>Bacillales</taxon>
        <taxon>Bacillaceae</taxon>
        <taxon>Halobacillus</taxon>
    </lineage>
</organism>
<evidence type="ECO:0000313" key="3">
    <source>
        <dbReference type="Proteomes" id="UP000256305"/>
    </source>
</evidence>
<dbReference type="Proteomes" id="UP000256305">
    <property type="component" value="Unassembled WGS sequence"/>
</dbReference>
<protein>
    <submittedName>
        <fullName evidence="2">Uncharacterized protein</fullName>
    </submittedName>
</protein>
<comment type="caution">
    <text evidence="2">The sequence shown here is derived from an EMBL/GenBank/DDBJ whole genome shotgun (WGS) entry which is preliminary data.</text>
</comment>
<gene>
    <name evidence="2" type="ORF">DYE48_02240</name>
</gene>
<evidence type="ECO:0000313" key="2">
    <source>
        <dbReference type="EMBL" id="REJ11234.1"/>
    </source>
</evidence>
<proteinExistence type="predicted"/>
<feature type="compositionally biased region" description="Polar residues" evidence="1">
    <location>
        <begin position="50"/>
        <end position="59"/>
    </location>
</feature>
<dbReference type="EMBL" id="QUAE01000001">
    <property type="protein sequence ID" value="REJ11234.1"/>
    <property type="molecule type" value="Genomic_DNA"/>
</dbReference>
<dbReference type="AlphaFoldDB" id="A0A3E0JEM9"/>